<evidence type="ECO:0000259" key="3">
    <source>
        <dbReference type="PROSITE" id="PS50089"/>
    </source>
</evidence>
<feature type="domain" description="RING-type" evidence="3">
    <location>
        <begin position="120"/>
        <end position="158"/>
    </location>
</feature>
<keyword evidence="1" id="KW-0863">Zinc-finger</keyword>
<dbReference type="STRING" id="27342.A0A0H2RM21"/>
<dbReference type="GO" id="GO:0008270">
    <property type="term" value="F:zinc ion binding"/>
    <property type="evidence" value="ECO:0007669"/>
    <property type="project" value="UniProtKB-KW"/>
</dbReference>
<dbReference type="Pfam" id="PF13923">
    <property type="entry name" value="zf-C3HC4_2"/>
    <property type="match status" value="1"/>
</dbReference>
<dbReference type="InParanoid" id="A0A0H2RM21"/>
<dbReference type="AlphaFoldDB" id="A0A0H2RM21"/>
<feature type="compositionally biased region" description="Acidic residues" evidence="2">
    <location>
        <begin position="27"/>
        <end position="51"/>
    </location>
</feature>
<accession>A0A0H2RM21</accession>
<evidence type="ECO:0000313" key="5">
    <source>
        <dbReference type="Proteomes" id="UP000053477"/>
    </source>
</evidence>
<dbReference type="GO" id="GO:0006511">
    <property type="term" value="P:ubiquitin-dependent protein catabolic process"/>
    <property type="evidence" value="ECO:0007669"/>
    <property type="project" value="TreeGrafter"/>
</dbReference>
<dbReference type="PANTHER" id="PTHR47094">
    <property type="entry name" value="ELFLESS, ISOFORM B"/>
    <property type="match status" value="1"/>
</dbReference>
<evidence type="ECO:0000313" key="4">
    <source>
        <dbReference type="EMBL" id="KLO12909.1"/>
    </source>
</evidence>
<dbReference type="GO" id="GO:0032183">
    <property type="term" value="F:SUMO binding"/>
    <property type="evidence" value="ECO:0007669"/>
    <property type="project" value="TreeGrafter"/>
</dbReference>
<dbReference type="OrthoDB" id="6270329at2759"/>
<evidence type="ECO:0000256" key="2">
    <source>
        <dbReference type="SAM" id="MobiDB-lite"/>
    </source>
</evidence>
<organism evidence="4 5">
    <name type="scientific">Schizopora paradoxa</name>
    <dbReference type="NCBI Taxonomy" id="27342"/>
    <lineage>
        <taxon>Eukaryota</taxon>
        <taxon>Fungi</taxon>
        <taxon>Dikarya</taxon>
        <taxon>Basidiomycota</taxon>
        <taxon>Agaricomycotina</taxon>
        <taxon>Agaricomycetes</taxon>
        <taxon>Hymenochaetales</taxon>
        <taxon>Schizoporaceae</taxon>
        <taxon>Schizopora</taxon>
    </lineage>
</organism>
<gene>
    <name evidence="4" type="ORF">SCHPADRAFT_928881</name>
</gene>
<name>A0A0H2RM21_9AGAM</name>
<keyword evidence="1" id="KW-0862">Zinc</keyword>
<dbReference type="PANTHER" id="PTHR47094:SF1">
    <property type="entry name" value="RING-TYPE E3 UBIQUITIN TRANSFERASE"/>
    <property type="match status" value="1"/>
</dbReference>
<dbReference type="Gene3D" id="3.30.40.10">
    <property type="entry name" value="Zinc/RING finger domain, C3HC4 (zinc finger)"/>
    <property type="match status" value="1"/>
</dbReference>
<dbReference type="GO" id="GO:0140082">
    <property type="term" value="F:SUMO-ubiquitin ligase activity"/>
    <property type="evidence" value="ECO:0007669"/>
    <property type="project" value="TreeGrafter"/>
</dbReference>
<keyword evidence="5" id="KW-1185">Reference proteome</keyword>
<dbReference type="EMBL" id="KQ085968">
    <property type="protein sequence ID" value="KLO12909.1"/>
    <property type="molecule type" value="Genomic_DNA"/>
</dbReference>
<evidence type="ECO:0000256" key="1">
    <source>
        <dbReference type="PROSITE-ProRule" id="PRU00175"/>
    </source>
</evidence>
<proteinExistence type="predicted"/>
<reference evidence="4 5" key="1">
    <citation type="submission" date="2015-04" db="EMBL/GenBank/DDBJ databases">
        <title>Complete genome sequence of Schizopora paradoxa KUC8140, a cosmopolitan wood degrader in East Asia.</title>
        <authorList>
            <consortium name="DOE Joint Genome Institute"/>
            <person name="Min B."/>
            <person name="Park H."/>
            <person name="Jang Y."/>
            <person name="Kim J.-J."/>
            <person name="Kim K.H."/>
            <person name="Pangilinan J."/>
            <person name="Lipzen A."/>
            <person name="Riley R."/>
            <person name="Grigoriev I.V."/>
            <person name="Spatafora J.W."/>
            <person name="Choi I.-G."/>
        </authorList>
    </citation>
    <scope>NUCLEOTIDE SEQUENCE [LARGE SCALE GENOMIC DNA]</scope>
    <source>
        <strain evidence="4 5">KUC8140</strain>
    </source>
</reference>
<protein>
    <recommendedName>
        <fullName evidence="3">RING-type domain-containing protein</fullName>
    </recommendedName>
</protein>
<keyword evidence="1" id="KW-0479">Metal-binding</keyword>
<dbReference type="GO" id="GO:0033768">
    <property type="term" value="C:SUMO-targeted ubiquitin ligase complex"/>
    <property type="evidence" value="ECO:0007669"/>
    <property type="project" value="TreeGrafter"/>
</dbReference>
<dbReference type="InterPro" id="IPR001841">
    <property type="entry name" value="Znf_RING"/>
</dbReference>
<dbReference type="InterPro" id="IPR013083">
    <property type="entry name" value="Znf_RING/FYVE/PHD"/>
</dbReference>
<dbReference type="PROSITE" id="PS50089">
    <property type="entry name" value="ZF_RING_2"/>
    <property type="match status" value="1"/>
</dbReference>
<feature type="compositionally biased region" description="Polar residues" evidence="2">
    <location>
        <begin position="72"/>
        <end position="82"/>
    </location>
</feature>
<dbReference type="SMART" id="SM00184">
    <property type="entry name" value="RING"/>
    <property type="match status" value="1"/>
</dbReference>
<dbReference type="Proteomes" id="UP000053477">
    <property type="component" value="Unassembled WGS sequence"/>
</dbReference>
<dbReference type="InterPro" id="IPR049627">
    <property type="entry name" value="SLX8"/>
</dbReference>
<sequence>MIGHPIWSAPQLGYTGNNNRGRSQDSSSEEDDDDDEIEGYNSEDFDSEDSESNLPALLDVHRNDRPPGYQRGQITDGRNTTPSSSSSSSTLNSDVADGALTRYENAASKANPNSFIVYTCPLCMDEGKELSSLACGHVFCSTCTKRALHHKRECPICRRGARMRDVRRIFLAC</sequence>
<dbReference type="SUPFAM" id="SSF57850">
    <property type="entry name" value="RING/U-box"/>
    <property type="match status" value="1"/>
</dbReference>
<feature type="region of interest" description="Disordered" evidence="2">
    <location>
        <begin position="1"/>
        <end position="93"/>
    </location>
</feature>
<dbReference type="GO" id="GO:0061630">
    <property type="term" value="F:ubiquitin protein ligase activity"/>
    <property type="evidence" value="ECO:0007669"/>
    <property type="project" value="InterPro"/>
</dbReference>